<accession>A0A1E5LHV4</accession>
<dbReference type="Proteomes" id="UP000095209">
    <property type="component" value="Unassembled WGS sequence"/>
</dbReference>
<dbReference type="EMBL" id="MJEH01000010">
    <property type="protein sequence ID" value="OEH93663.1"/>
    <property type="molecule type" value="Genomic_DNA"/>
</dbReference>
<proteinExistence type="predicted"/>
<protein>
    <submittedName>
        <fullName evidence="1">Uncharacterized protein</fullName>
    </submittedName>
</protein>
<comment type="caution">
    <text evidence="1">The sequence shown here is derived from an EMBL/GenBank/DDBJ whole genome shotgun (WGS) entry which is preliminary data.</text>
</comment>
<evidence type="ECO:0000313" key="2">
    <source>
        <dbReference type="Proteomes" id="UP000095209"/>
    </source>
</evidence>
<organism evidence="1 2">
    <name type="scientific">Bacillus solimangrovi</name>
    <dbReference type="NCBI Taxonomy" id="1305675"/>
    <lineage>
        <taxon>Bacteria</taxon>
        <taxon>Bacillati</taxon>
        <taxon>Bacillota</taxon>
        <taxon>Bacilli</taxon>
        <taxon>Bacillales</taxon>
        <taxon>Bacillaceae</taxon>
        <taxon>Bacillus</taxon>
    </lineage>
</organism>
<gene>
    <name evidence="1" type="ORF">BFG57_11520</name>
</gene>
<evidence type="ECO:0000313" key="1">
    <source>
        <dbReference type="EMBL" id="OEH93663.1"/>
    </source>
</evidence>
<name>A0A1E5LHV4_9BACI</name>
<reference evidence="1 2" key="1">
    <citation type="submission" date="2016-08" db="EMBL/GenBank/DDBJ databases">
        <title>Genome of Bacillus solimangrovi GH2-4.</title>
        <authorList>
            <person name="Lim S."/>
            <person name="Kim B.-C."/>
        </authorList>
    </citation>
    <scope>NUCLEOTIDE SEQUENCE [LARGE SCALE GENOMIC DNA]</scope>
    <source>
        <strain evidence="1 2">GH2-4</strain>
    </source>
</reference>
<sequence length="73" mass="8538">MYTKYDLSLKKYNIKIDIMFQLIGRSFSFSGTPVWQIEGHDSGYYYGIDLDIDDHTQKDLIERIKQHSASSSK</sequence>
<dbReference type="AlphaFoldDB" id="A0A1E5LHV4"/>
<keyword evidence="2" id="KW-1185">Reference proteome</keyword>